<dbReference type="GO" id="GO:0005975">
    <property type="term" value="P:carbohydrate metabolic process"/>
    <property type="evidence" value="ECO:0007669"/>
    <property type="project" value="UniProtKB-ARBA"/>
</dbReference>
<keyword evidence="1 2" id="KW-0732">Signal</keyword>
<dbReference type="PANTHER" id="PTHR23282">
    <property type="entry name" value="APICAL ENDOSOMAL GLYCOPROTEIN PRECURSOR"/>
    <property type="match status" value="1"/>
</dbReference>
<accession>A0A4U0EPE0</accession>
<dbReference type="InterPro" id="IPR013320">
    <property type="entry name" value="ConA-like_dom_sf"/>
</dbReference>
<comment type="caution">
    <text evidence="4">The sequence shown here is derived from an EMBL/GenBank/DDBJ whole genome shotgun (WGS) entry which is preliminary data.</text>
</comment>
<dbReference type="SUPFAM" id="SSF49299">
    <property type="entry name" value="PKD domain"/>
    <property type="match status" value="1"/>
</dbReference>
<dbReference type="SMART" id="SM00089">
    <property type="entry name" value="PKD"/>
    <property type="match status" value="1"/>
</dbReference>
<dbReference type="InterPro" id="IPR035986">
    <property type="entry name" value="PKD_dom_sf"/>
</dbReference>
<dbReference type="PANTHER" id="PTHR23282:SF101">
    <property type="entry name" value="MAM DOMAIN-CONTAINING PROTEIN"/>
    <property type="match status" value="1"/>
</dbReference>
<dbReference type="PROSITE" id="PS50060">
    <property type="entry name" value="MAM_2"/>
    <property type="match status" value="1"/>
</dbReference>
<dbReference type="SUPFAM" id="SSF55486">
    <property type="entry name" value="Metalloproteases ('zincins'), catalytic domain"/>
    <property type="match status" value="1"/>
</dbReference>
<protein>
    <submittedName>
        <fullName evidence="4">T9SS type A sorting domain-containing protein</fullName>
    </submittedName>
</protein>
<dbReference type="Gene3D" id="2.60.120.200">
    <property type="match status" value="1"/>
</dbReference>
<evidence type="ECO:0000256" key="2">
    <source>
        <dbReference type="SAM" id="SignalP"/>
    </source>
</evidence>
<dbReference type="CDD" id="cd06263">
    <property type="entry name" value="MAM"/>
    <property type="match status" value="1"/>
</dbReference>
<dbReference type="GO" id="GO:0016020">
    <property type="term" value="C:membrane"/>
    <property type="evidence" value="ECO:0007669"/>
    <property type="project" value="InterPro"/>
</dbReference>
<feature type="chain" id="PRO_5020221578" evidence="2">
    <location>
        <begin position="24"/>
        <end position="644"/>
    </location>
</feature>
<dbReference type="SMART" id="SM00137">
    <property type="entry name" value="MAM"/>
    <property type="match status" value="1"/>
</dbReference>
<evidence type="ECO:0000313" key="5">
    <source>
        <dbReference type="Proteomes" id="UP000307657"/>
    </source>
</evidence>
<dbReference type="Pfam" id="PF00629">
    <property type="entry name" value="MAM"/>
    <property type="match status" value="1"/>
</dbReference>
<dbReference type="Gene3D" id="3.40.390.10">
    <property type="entry name" value="Collagenase (Catalytic Domain)"/>
    <property type="match status" value="1"/>
</dbReference>
<dbReference type="Pfam" id="PF18911">
    <property type="entry name" value="PKD_4"/>
    <property type="match status" value="1"/>
</dbReference>
<dbReference type="SUPFAM" id="SSF49899">
    <property type="entry name" value="Concanavalin A-like lectins/glucanases"/>
    <property type="match status" value="1"/>
</dbReference>
<evidence type="ECO:0000256" key="1">
    <source>
        <dbReference type="ARBA" id="ARBA00022729"/>
    </source>
</evidence>
<dbReference type="InterPro" id="IPR000601">
    <property type="entry name" value="PKD_dom"/>
</dbReference>
<dbReference type="Gene3D" id="2.60.40.10">
    <property type="entry name" value="Immunoglobulins"/>
    <property type="match status" value="1"/>
</dbReference>
<name>A0A4U0EPE0_9FLAO</name>
<feature type="domain" description="MAM" evidence="3">
    <location>
        <begin position="390"/>
        <end position="556"/>
    </location>
</feature>
<sequence length="644" mass="71439">MKNNTTLFFITLLFLLVTAGLQAQQTTELECGTLSTPESQEYWRNTKKTIKKYEKEFYELAANESRTSIINSVPIKAHIIRKTDGTGGLTEAELNDAMDNMNAFYASAFMEFFLCDGINYIDDDNYYDFKNSEDEASLTLANNVNGLINIYFTNYIENSSGSSLCGYAYYPGGADVILMANNCATNGSTLPHEVGHFFSLRHTHGPSNSVLTTELVDGSNCDTDGDEICDTPADPKLSYTNVDASCIYSGIETDANGDTFVPDPNNIMSYSRKECRIYFSNQQFARIYATYKSVRNYFACPSLNVDFSANIPEDCASNLTVDFTDNSPGATSWQWDINSDNIIDYTIQNPSHTYSSGIYDVTLTVSDGTNSVTKTYFEYIKIGTQKSTPIEEDFENFDIANKDGWVANDVNGNGYNWIATNGGTPSANTGPEVDNTTGTASGTFIYTEASYAVTGDVAEYISPCINISSVNAELEFAYHMYGPNTGELHLDILTDSGEILDVMTPLVGQQQTAQTDNFILAKINLSAYYNQSVKIRFRAIRGGHWDGDIAIDDMRINTNLLSINKNELSGFKIYPNPVTDRTLNIKSTLNLNRVNYEVTNLLGQKVLSGTLKSKEVNVSKLHSGTYFLILKYEGKKSIKRFIIQ</sequence>
<dbReference type="InterPro" id="IPR051560">
    <property type="entry name" value="MAM_domain-containing"/>
</dbReference>
<keyword evidence="5" id="KW-1185">Reference proteome</keyword>
<dbReference type="InterPro" id="IPR013783">
    <property type="entry name" value="Ig-like_fold"/>
</dbReference>
<dbReference type="Pfam" id="PF18962">
    <property type="entry name" value="Por_Secre_tail"/>
    <property type="match status" value="1"/>
</dbReference>
<dbReference type="EMBL" id="SUPL01000010">
    <property type="protein sequence ID" value="TJY32202.1"/>
    <property type="molecule type" value="Genomic_DNA"/>
</dbReference>
<dbReference type="Pfam" id="PF05572">
    <property type="entry name" value="Peptidase_M43"/>
    <property type="match status" value="1"/>
</dbReference>
<dbReference type="OrthoDB" id="6278496at2"/>
<dbReference type="GO" id="GO:0004553">
    <property type="term" value="F:hydrolase activity, hydrolyzing O-glycosyl compounds"/>
    <property type="evidence" value="ECO:0007669"/>
    <property type="project" value="UniProtKB-ARBA"/>
</dbReference>
<gene>
    <name evidence="4" type="ORF">E5167_14675</name>
</gene>
<dbReference type="RefSeq" id="WP_136844920.1">
    <property type="nucleotide sequence ID" value="NZ_SUPL01000010.1"/>
</dbReference>
<evidence type="ECO:0000313" key="4">
    <source>
        <dbReference type="EMBL" id="TJY32202.1"/>
    </source>
</evidence>
<evidence type="ECO:0000259" key="3">
    <source>
        <dbReference type="PROSITE" id="PS50060"/>
    </source>
</evidence>
<dbReference type="Proteomes" id="UP000307657">
    <property type="component" value="Unassembled WGS sequence"/>
</dbReference>
<feature type="signal peptide" evidence="2">
    <location>
        <begin position="1"/>
        <end position="23"/>
    </location>
</feature>
<dbReference type="NCBIfam" id="TIGR04183">
    <property type="entry name" value="Por_Secre_tail"/>
    <property type="match status" value="1"/>
</dbReference>
<reference evidence="4 5" key="1">
    <citation type="submission" date="2019-04" db="EMBL/GenBank/DDBJ databases">
        <title>Lacinutrix sp. nov., isolated from marine water.</title>
        <authorList>
            <person name="Kim W."/>
        </authorList>
    </citation>
    <scope>NUCLEOTIDE SEQUENCE [LARGE SCALE GENOMIC DNA]</scope>
    <source>
        <strain evidence="4 5">CAU 1491</strain>
    </source>
</reference>
<proteinExistence type="predicted"/>
<dbReference type="InterPro" id="IPR008754">
    <property type="entry name" value="Peptidase_M43"/>
</dbReference>
<dbReference type="InterPro" id="IPR024079">
    <property type="entry name" value="MetalloPept_cat_dom_sf"/>
</dbReference>
<dbReference type="AlphaFoldDB" id="A0A4U0EPE0"/>
<dbReference type="GO" id="GO:0008237">
    <property type="term" value="F:metallopeptidase activity"/>
    <property type="evidence" value="ECO:0007669"/>
    <property type="project" value="InterPro"/>
</dbReference>
<dbReference type="InterPro" id="IPR026444">
    <property type="entry name" value="Secre_tail"/>
</dbReference>
<dbReference type="CDD" id="cd00146">
    <property type="entry name" value="PKD"/>
    <property type="match status" value="1"/>
</dbReference>
<organism evidence="4 5">
    <name type="scientific">Pontimicrobium aquaticum</name>
    <dbReference type="NCBI Taxonomy" id="2565367"/>
    <lineage>
        <taxon>Bacteria</taxon>
        <taxon>Pseudomonadati</taxon>
        <taxon>Bacteroidota</taxon>
        <taxon>Flavobacteriia</taxon>
        <taxon>Flavobacteriales</taxon>
        <taxon>Flavobacteriaceae</taxon>
        <taxon>Pontimicrobium</taxon>
    </lineage>
</organism>
<dbReference type="InterPro" id="IPR000998">
    <property type="entry name" value="MAM_dom"/>
</dbReference>
<dbReference type="InterPro" id="IPR022409">
    <property type="entry name" value="PKD/Chitinase_dom"/>
</dbReference>